<sequence length="188" mass="20514">MIRITAWVLMLGLLSGCQMYRKSNDPIHRAPPPGATTGQLTPFSMMTTTFQRDRYRLFLAGGAESVRGGAEQASLFTLTSLQASVPEVPDPEGELVVFESVTYEPLSDSDVTGTWTFDRAACRIRLRTAKGHVFATLEGKPVSVTIHSGMPAQAPVLQPTTGFTVTESRVPELEGRVFFDLSRHSPCP</sequence>
<protein>
    <recommendedName>
        <fullName evidence="3">Lipoprotein</fullName>
    </recommendedName>
</protein>
<accession>A0A833JQK3</accession>
<dbReference type="EMBL" id="WBMP01000007">
    <property type="protein sequence ID" value="KAE8545776.1"/>
    <property type="molecule type" value="Genomic_DNA"/>
</dbReference>
<proteinExistence type="predicted"/>
<comment type="caution">
    <text evidence="1">The sequence shown here is derived from an EMBL/GenBank/DDBJ whole genome shotgun (WGS) entry which is preliminary data.</text>
</comment>
<dbReference type="AlphaFoldDB" id="A0A833JQK3"/>
<reference evidence="1 2" key="1">
    <citation type="submission" date="2019-10" db="EMBL/GenBank/DDBJ databases">
        <title>Draft genome sequence of Marinobacter hydrocarbonoclasticus NCT7M from the microbiome of the marine copepod.</title>
        <authorList>
            <person name="Nuttall R."/>
            <person name="Sharma G."/>
            <person name="Moisander P."/>
        </authorList>
    </citation>
    <scope>NUCLEOTIDE SEQUENCE [LARGE SCALE GENOMIC DNA]</scope>
    <source>
        <strain evidence="1 2">NCT7M</strain>
    </source>
</reference>
<evidence type="ECO:0000313" key="2">
    <source>
        <dbReference type="Proteomes" id="UP000469950"/>
    </source>
</evidence>
<evidence type="ECO:0008006" key="3">
    <source>
        <dbReference type="Google" id="ProtNLM"/>
    </source>
</evidence>
<gene>
    <name evidence="1" type="ORF">F6453_1970</name>
</gene>
<organism evidence="1 2">
    <name type="scientific">Marinobacter nauticus</name>
    <name type="common">Marinobacter hydrocarbonoclasticus</name>
    <name type="synonym">Marinobacter aquaeolei</name>
    <dbReference type="NCBI Taxonomy" id="2743"/>
    <lineage>
        <taxon>Bacteria</taxon>
        <taxon>Pseudomonadati</taxon>
        <taxon>Pseudomonadota</taxon>
        <taxon>Gammaproteobacteria</taxon>
        <taxon>Pseudomonadales</taxon>
        <taxon>Marinobacteraceae</taxon>
        <taxon>Marinobacter</taxon>
    </lineage>
</organism>
<evidence type="ECO:0000313" key="1">
    <source>
        <dbReference type="EMBL" id="KAE8545776.1"/>
    </source>
</evidence>
<dbReference type="Proteomes" id="UP000469950">
    <property type="component" value="Unassembled WGS sequence"/>
</dbReference>
<dbReference type="PROSITE" id="PS51257">
    <property type="entry name" value="PROKAR_LIPOPROTEIN"/>
    <property type="match status" value="1"/>
</dbReference>
<dbReference type="RefSeq" id="WP_153740729.1">
    <property type="nucleotide sequence ID" value="NZ_WBMP01000007.1"/>
</dbReference>
<name>A0A833JQK3_MARNT</name>